<gene>
    <name evidence="1" type="ORF">QN215_05370</name>
</gene>
<accession>A0AB39U417</accession>
<reference evidence="1" key="1">
    <citation type="submission" date="2023-07" db="EMBL/GenBank/DDBJ databases">
        <title>Bifidobacterium aquikefiriaerophilum sp. nov. and Bifidobacterium eccum sp. nov., isolated from water kefir.</title>
        <authorList>
            <person name="Breselge S."/>
            <person name="Bellassi P."/>
            <person name="Barcenilla C."/>
            <person name="Alvarez-Ordonez A."/>
            <person name="Morelli L."/>
            <person name="Cotter P.D."/>
        </authorList>
    </citation>
    <scope>NUCLEOTIDE SEQUENCE</scope>
    <source>
        <strain evidence="1">WK041_4_12</strain>
    </source>
</reference>
<name>A0AB39U417_9BIFI</name>
<proteinExistence type="predicted"/>
<dbReference type="KEGG" id="baqk:QN215_05370"/>
<dbReference type="AlphaFoldDB" id="A0AB39U417"/>
<evidence type="ECO:0000313" key="1">
    <source>
        <dbReference type="EMBL" id="XDS43739.1"/>
    </source>
</evidence>
<sequence>MIVVLIVGAAYVVFRALAAMRTVTGLTGVIGDKIADAQSSSSERESHDPLLTQPLSVASERYSQAHAEVIRRHDRIRERHMRTWQQWKHFND</sequence>
<dbReference type="EMBL" id="CP129674">
    <property type="protein sequence ID" value="XDS43739.1"/>
    <property type="molecule type" value="Genomic_DNA"/>
</dbReference>
<dbReference type="RefSeq" id="WP_369343334.1">
    <property type="nucleotide sequence ID" value="NZ_CP129674.1"/>
</dbReference>
<protein>
    <submittedName>
        <fullName evidence="1">Uncharacterized protein</fullName>
    </submittedName>
</protein>
<organism evidence="1">
    <name type="scientific">Bifidobacterium aquikefiricola</name>
    <dbReference type="NCBI Taxonomy" id="3059038"/>
    <lineage>
        <taxon>Bacteria</taxon>
        <taxon>Bacillati</taxon>
        <taxon>Actinomycetota</taxon>
        <taxon>Actinomycetes</taxon>
        <taxon>Bifidobacteriales</taxon>
        <taxon>Bifidobacteriaceae</taxon>
        <taxon>Bifidobacterium</taxon>
    </lineage>
</organism>